<dbReference type="InterPro" id="IPR025944">
    <property type="entry name" value="Sigma_54_int_dom_CS"/>
</dbReference>
<dbReference type="SUPFAM" id="SSF46689">
    <property type="entry name" value="Homeodomain-like"/>
    <property type="match status" value="1"/>
</dbReference>
<dbReference type="InterPro" id="IPR009057">
    <property type="entry name" value="Homeodomain-like_sf"/>
</dbReference>
<dbReference type="Proteomes" id="UP000064967">
    <property type="component" value="Chromosome"/>
</dbReference>
<dbReference type="PROSITE" id="PS00676">
    <property type="entry name" value="SIGMA54_INTERACT_2"/>
    <property type="match status" value="1"/>
</dbReference>
<dbReference type="PROSITE" id="PS50006">
    <property type="entry name" value="FHA_DOMAIN"/>
    <property type="match status" value="1"/>
</dbReference>
<proteinExistence type="predicted"/>
<feature type="domain" description="Sigma-54 factor interaction" evidence="7">
    <location>
        <begin position="116"/>
        <end position="342"/>
    </location>
</feature>
<dbReference type="Pfam" id="PF25601">
    <property type="entry name" value="AAA_lid_14"/>
    <property type="match status" value="1"/>
</dbReference>
<feature type="domain" description="FHA" evidence="6">
    <location>
        <begin position="27"/>
        <end position="76"/>
    </location>
</feature>
<evidence type="ECO:0000259" key="6">
    <source>
        <dbReference type="PROSITE" id="PS50006"/>
    </source>
</evidence>
<dbReference type="InterPro" id="IPR008984">
    <property type="entry name" value="SMAD_FHA_dom_sf"/>
</dbReference>
<accession>A0A0K1PUT4</accession>
<dbReference type="Gene3D" id="3.40.50.300">
    <property type="entry name" value="P-loop containing nucleotide triphosphate hydrolases"/>
    <property type="match status" value="1"/>
</dbReference>
<dbReference type="InterPro" id="IPR032030">
    <property type="entry name" value="YscD_cytoplasmic_dom"/>
</dbReference>
<dbReference type="CDD" id="cd00060">
    <property type="entry name" value="FHA"/>
    <property type="match status" value="1"/>
</dbReference>
<dbReference type="Pfam" id="PF00158">
    <property type="entry name" value="Sigma54_activat"/>
    <property type="match status" value="1"/>
</dbReference>
<dbReference type="SMART" id="SM00240">
    <property type="entry name" value="FHA"/>
    <property type="match status" value="1"/>
</dbReference>
<evidence type="ECO:0000256" key="4">
    <source>
        <dbReference type="ARBA" id="ARBA00023125"/>
    </source>
</evidence>
<dbReference type="InterPro" id="IPR000253">
    <property type="entry name" value="FHA_dom"/>
</dbReference>
<dbReference type="PANTHER" id="PTHR32071">
    <property type="entry name" value="TRANSCRIPTIONAL REGULATORY PROTEIN"/>
    <property type="match status" value="1"/>
</dbReference>
<dbReference type="InterPro" id="IPR027417">
    <property type="entry name" value="P-loop_NTPase"/>
</dbReference>
<organism evidence="8 9">
    <name type="scientific">Labilithrix luteola</name>
    <dbReference type="NCBI Taxonomy" id="1391654"/>
    <lineage>
        <taxon>Bacteria</taxon>
        <taxon>Pseudomonadati</taxon>
        <taxon>Myxococcota</taxon>
        <taxon>Polyangia</taxon>
        <taxon>Polyangiales</taxon>
        <taxon>Labilitrichaceae</taxon>
        <taxon>Labilithrix</taxon>
    </lineage>
</organism>
<dbReference type="InterPro" id="IPR002078">
    <property type="entry name" value="Sigma_54_int"/>
</dbReference>
<evidence type="ECO:0000313" key="8">
    <source>
        <dbReference type="EMBL" id="AKU96894.1"/>
    </source>
</evidence>
<dbReference type="AlphaFoldDB" id="A0A0K1PUT4"/>
<keyword evidence="5" id="KW-0804">Transcription</keyword>
<keyword evidence="1" id="KW-0547">Nucleotide-binding</keyword>
<evidence type="ECO:0000256" key="2">
    <source>
        <dbReference type="ARBA" id="ARBA00022840"/>
    </source>
</evidence>
<dbReference type="FunFam" id="3.40.50.300:FF:000006">
    <property type="entry name" value="DNA-binding transcriptional regulator NtrC"/>
    <property type="match status" value="1"/>
</dbReference>
<evidence type="ECO:0000259" key="7">
    <source>
        <dbReference type="PROSITE" id="PS50045"/>
    </source>
</evidence>
<evidence type="ECO:0000256" key="3">
    <source>
        <dbReference type="ARBA" id="ARBA00023015"/>
    </source>
</evidence>
<dbReference type="InterPro" id="IPR025943">
    <property type="entry name" value="Sigma_54_int_dom_ATP-bd_2"/>
</dbReference>
<evidence type="ECO:0000313" key="9">
    <source>
        <dbReference type="Proteomes" id="UP000064967"/>
    </source>
</evidence>
<dbReference type="SMART" id="SM00382">
    <property type="entry name" value="AAA"/>
    <property type="match status" value="1"/>
</dbReference>
<dbReference type="CDD" id="cd00009">
    <property type="entry name" value="AAA"/>
    <property type="match status" value="1"/>
</dbReference>
<dbReference type="EMBL" id="CP012333">
    <property type="protein sequence ID" value="AKU96894.1"/>
    <property type="molecule type" value="Genomic_DNA"/>
</dbReference>
<dbReference type="Gene3D" id="1.10.10.60">
    <property type="entry name" value="Homeodomain-like"/>
    <property type="match status" value="1"/>
</dbReference>
<dbReference type="InterPro" id="IPR025662">
    <property type="entry name" value="Sigma_54_int_dom_ATP-bd_1"/>
</dbReference>
<dbReference type="GO" id="GO:0005524">
    <property type="term" value="F:ATP binding"/>
    <property type="evidence" value="ECO:0007669"/>
    <property type="project" value="UniProtKB-KW"/>
</dbReference>
<evidence type="ECO:0000256" key="5">
    <source>
        <dbReference type="ARBA" id="ARBA00023163"/>
    </source>
</evidence>
<dbReference type="SUPFAM" id="SSF49879">
    <property type="entry name" value="SMAD/FHA domain"/>
    <property type="match status" value="1"/>
</dbReference>
<dbReference type="STRING" id="1391654.AKJ09_03558"/>
<dbReference type="Pfam" id="PF16697">
    <property type="entry name" value="Yop-YscD_cpl"/>
    <property type="match status" value="1"/>
</dbReference>
<keyword evidence="4" id="KW-0238">DNA-binding</keyword>
<evidence type="ECO:0000256" key="1">
    <source>
        <dbReference type="ARBA" id="ARBA00022741"/>
    </source>
</evidence>
<sequence length="427" mass="46244">MRVHAVTVEVVAGPDVGTRIVVDRPAFVVGTGEGADLRLTDDTVSRQHVRLLLSQAGIRVRDEGSTNGTWIHGIRVTDVLLTSSVTITLGSTSLALHIDAATLDLPLAPSESFGDAVGGSAAMRHLFAVLERAAPSDVTVLIEGESGTGKELLAHGVHLHSDRAGGPFVAIDCGAIPANLLESELFGHERGAFTGADRARVGAFEQANGGTLFLDEIGELPIDLQPKLLRALEMRQIRPLGGHGVRSINVRIVAATNRNLADASKRQEFRVDLYYRLAVVRVTVPPLRDRSEDILPLATHLLRRLHGFEEATLPPDLAAMLSAYKWPGNVRELRNVMDRYAVLGANPAALFDGSVPTRPTPVAEDLSHLPYHEARQVALDRFERSYVPAVLERAGNIVVRAAELAQVGRTSFHRMIQRIRSNHIGDD</sequence>
<dbReference type="SUPFAM" id="SSF52540">
    <property type="entry name" value="P-loop containing nucleoside triphosphate hydrolases"/>
    <property type="match status" value="1"/>
</dbReference>
<keyword evidence="3" id="KW-0805">Transcription regulation</keyword>
<dbReference type="Gene3D" id="2.60.200.20">
    <property type="match status" value="1"/>
</dbReference>
<dbReference type="Gene3D" id="1.10.8.60">
    <property type="match status" value="1"/>
</dbReference>
<keyword evidence="2" id="KW-0067">ATP-binding</keyword>
<keyword evidence="9" id="KW-1185">Reference proteome</keyword>
<dbReference type="PROSITE" id="PS50045">
    <property type="entry name" value="SIGMA54_INTERACT_4"/>
    <property type="match status" value="1"/>
</dbReference>
<dbReference type="KEGG" id="llu:AKJ09_03558"/>
<gene>
    <name evidence="8" type="ORF">AKJ09_03558</name>
</gene>
<dbReference type="PROSITE" id="PS00675">
    <property type="entry name" value="SIGMA54_INTERACT_1"/>
    <property type="match status" value="1"/>
</dbReference>
<dbReference type="InterPro" id="IPR003593">
    <property type="entry name" value="AAA+_ATPase"/>
</dbReference>
<dbReference type="GO" id="GO:0003677">
    <property type="term" value="F:DNA binding"/>
    <property type="evidence" value="ECO:0007669"/>
    <property type="project" value="UniProtKB-KW"/>
</dbReference>
<dbReference type="PROSITE" id="PS00688">
    <property type="entry name" value="SIGMA54_INTERACT_3"/>
    <property type="match status" value="1"/>
</dbReference>
<name>A0A0K1PUT4_9BACT</name>
<protein>
    <submittedName>
        <fullName evidence="8">Response regulator of zinc sigma-54-dependent two-component system</fullName>
    </submittedName>
</protein>
<dbReference type="GO" id="GO:0006355">
    <property type="term" value="P:regulation of DNA-templated transcription"/>
    <property type="evidence" value="ECO:0007669"/>
    <property type="project" value="InterPro"/>
</dbReference>
<dbReference type="InterPro" id="IPR058031">
    <property type="entry name" value="AAA_lid_NorR"/>
</dbReference>
<reference evidence="8 9" key="1">
    <citation type="submission" date="2015-08" db="EMBL/GenBank/DDBJ databases">
        <authorList>
            <person name="Babu N.S."/>
            <person name="Beckwith C.J."/>
            <person name="Beseler K.G."/>
            <person name="Brison A."/>
            <person name="Carone J.V."/>
            <person name="Caskin T.P."/>
            <person name="Diamond M."/>
            <person name="Durham M.E."/>
            <person name="Foxe J.M."/>
            <person name="Go M."/>
            <person name="Henderson B.A."/>
            <person name="Jones I.B."/>
            <person name="McGettigan J.A."/>
            <person name="Micheletti S.J."/>
            <person name="Nasrallah M.E."/>
            <person name="Ortiz D."/>
            <person name="Piller C.R."/>
            <person name="Privatt S.R."/>
            <person name="Schneider S.L."/>
            <person name="Sharp S."/>
            <person name="Smith T.C."/>
            <person name="Stanton J.D."/>
            <person name="Ullery H.E."/>
            <person name="Wilson R.J."/>
            <person name="Serrano M.G."/>
            <person name="Buck G."/>
            <person name="Lee V."/>
            <person name="Wang Y."/>
            <person name="Carvalho R."/>
            <person name="Voegtly L."/>
            <person name="Shi R."/>
            <person name="Duckworth R."/>
            <person name="Johnson A."/>
            <person name="Loviza R."/>
            <person name="Walstead R."/>
            <person name="Shah Z."/>
            <person name="Kiflezghi M."/>
            <person name="Wade K."/>
            <person name="Ball S.L."/>
            <person name="Bradley K.W."/>
            <person name="Asai D.J."/>
            <person name="Bowman C.A."/>
            <person name="Russell D.A."/>
            <person name="Pope W.H."/>
            <person name="Jacobs-Sera D."/>
            <person name="Hendrix R.W."/>
            <person name="Hatfull G.F."/>
        </authorList>
    </citation>
    <scope>NUCLEOTIDE SEQUENCE [LARGE SCALE GENOMIC DNA]</scope>
    <source>
        <strain evidence="8 9">DSM 27648</strain>
    </source>
</reference>